<dbReference type="Proteomes" id="UP001597062">
    <property type="component" value="Unassembled WGS sequence"/>
</dbReference>
<reference evidence="7" key="1">
    <citation type="journal article" date="2019" name="Int. J. Syst. Evol. Microbiol.">
        <title>The Global Catalogue of Microorganisms (GCM) 10K type strain sequencing project: providing services to taxonomists for standard genome sequencing and annotation.</title>
        <authorList>
            <consortium name="The Broad Institute Genomics Platform"/>
            <consortium name="The Broad Institute Genome Sequencing Center for Infectious Disease"/>
            <person name="Wu L."/>
            <person name="Ma J."/>
        </authorList>
    </citation>
    <scope>NUCLEOTIDE SEQUENCE [LARGE SCALE GENOMIC DNA]</scope>
    <source>
        <strain evidence="7">CCUG 60527</strain>
    </source>
</reference>
<feature type="transmembrane region" description="Helical" evidence="5">
    <location>
        <begin position="95"/>
        <end position="112"/>
    </location>
</feature>
<comment type="subcellular location">
    <subcellularLocation>
        <location evidence="1">Membrane</location>
        <topology evidence="1">Multi-pass membrane protein</topology>
    </subcellularLocation>
</comment>
<protein>
    <submittedName>
        <fullName evidence="6">DoxX family protein</fullName>
    </submittedName>
</protein>
<comment type="caution">
    <text evidence="6">The sequence shown here is derived from an EMBL/GenBank/DDBJ whole genome shotgun (WGS) entry which is preliminary data.</text>
</comment>
<dbReference type="Pfam" id="PF13564">
    <property type="entry name" value="DoxX_2"/>
    <property type="match status" value="1"/>
</dbReference>
<accession>A0ABW3JPD8</accession>
<feature type="transmembrane region" description="Helical" evidence="5">
    <location>
        <begin position="6"/>
        <end position="26"/>
    </location>
</feature>
<keyword evidence="2 5" id="KW-0812">Transmembrane</keyword>
<keyword evidence="3 5" id="KW-1133">Transmembrane helix</keyword>
<evidence type="ECO:0000313" key="7">
    <source>
        <dbReference type="Proteomes" id="UP001597062"/>
    </source>
</evidence>
<proteinExistence type="predicted"/>
<evidence type="ECO:0000256" key="2">
    <source>
        <dbReference type="ARBA" id="ARBA00022692"/>
    </source>
</evidence>
<evidence type="ECO:0000256" key="5">
    <source>
        <dbReference type="SAM" id="Phobius"/>
    </source>
</evidence>
<feature type="transmembrane region" description="Helical" evidence="5">
    <location>
        <begin position="70"/>
        <end position="88"/>
    </location>
</feature>
<evidence type="ECO:0000256" key="4">
    <source>
        <dbReference type="ARBA" id="ARBA00023136"/>
    </source>
</evidence>
<evidence type="ECO:0000313" key="6">
    <source>
        <dbReference type="EMBL" id="MFD0992332.1"/>
    </source>
</evidence>
<dbReference type="RefSeq" id="WP_386105513.1">
    <property type="nucleotide sequence ID" value="NZ_JBHTJR010000022.1"/>
</dbReference>
<keyword evidence="7" id="KW-1185">Reference proteome</keyword>
<dbReference type="EMBL" id="JBHTJR010000022">
    <property type="protein sequence ID" value="MFD0992332.1"/>
    <property type="molecule type" value="Genomic_DNA"/>
</dbReference>
<organism evidence="6 7">
    <name type="scientific">Tenacibaculum geojense</name>
    <dbReference type="NCBI Taxonomy" id="915352"/>
    <lineage>
        <taxon>Bacteria</taxon>
        <taxon>Pseudomonadati</taxon>
        <taxon>Bacteroidota</taxon>
        <taxon>Flavobacteriia</taxon>
        <taxon>Flavobacteriales</taxon>
        <taxon>Flavobacteriaceae</taxon>
        <taxon>Tenacibaculum</taxon>
    </lineage>
</organism>
<gene>
    <name evidence="6" type="ORF">ACFQ1U_03860</name>
</gene>
<sequence>MTLNLYWITTSLVSLFLFVSSYTYVFSTNTIEGIKALGFPDFFRIQLAILKCIAAVLLLAPNITPILKHWSYAGTFLFLFTAVVAHIAHKDGLGILFMLFCLIILTIASYYLHLKLY</sequence>
<evidence type="ECO:0000256" key="1">
    <source>
        <dbReference type="ARBA" id="ARBA00004141"/>
    </source>
</evidence>
<feature type="transmembrane region" description="Helical" evidence="5">
    <location>
        <begin position="47"/>
        <end position="64"/>
    </location>
</feature>
<evidence type="ECO:0000256" key="3">
    <source>
        <dbReference type="ARBA" id="ARBA00022989"/>
    </source>
</evidence>
<dbReference type="InterPro" id="IPR032808">
    <property type="entry name" value="DoxX"/>
</dbReference>
<name>A0ABW3JPD8_9FLAO</name>
<keyword evidence="4 5" id="KW-0472">Membrane</keyword>